<accession>A0A370WSQ5</accession>
<comment type="caution">
    <text evidence="1">The sequence shown here is derived from an EMBL/GenBank/DDBJ whole genome shotgun (WGS) entry which is preliminary data.</text>
</comment>
<name>A0A370WSQ5_9GAMM</name>
<dbReference type="RefSeq" id="WP_147293389.1">
    <property type="nucleotide sequence ID" value="NZ_QRBE01000016.1"/>
</dbReference>
<dbReference type="EMBL" id="QRBE01000016">
    <property type="protein sequence ID" value="RDS79162.1"/>
    <property type="molecule type" value="Genomic_DNA"/>
</dbReference>
<dbReference type="AlphaFoldDB" id="A0A370WSQ5"/>
<proteinExistence type="predicted"/>
<sequence length="91" mass="10184">MIDRHMIPGEAEAMTGMARSLIADMQREAEILHAAGGSVKMGERLAVSATHLRKRLVRHVTTRERRAAKADIEIMARFIAALERMTDKDIT</sequence>
<gene>
    <name evidence="1" type="ORF">DWU98_19350</name>
</gene>
<evidence type="ECO:0000313" key="1">
    <source>
        <dbReference type="EMBL" id="RDS79162.1"/>
    </source>
</evidence>
<reference evidence="1 2" key="1">
    <citation type="submission" date="2018-07" db="EMBL/GenBank/DDBJ databases">
        <title>Dyella monticola sp. nov. and Dyella psychrodurans sp. nov. isolated from monsoon evergreen broad-leaved forest soil of Dinghu Mountain, China.</title>
        <authorList>
            <person name="Gao Z."/>
            <person name="Qiu L."/>
        </authorList>
    </citation>
    <scope>NUCLEOTIDE SEQUENCE [LARGE SCALE GENOMIC DNA]</scope>
    <source>
        <strain evidence="1 2">4G-K06</strain>
    </source>
</reference>
<dbReference type="Proteomes" id="UP000254258">
    <property type="component" value="Unassembled WGS sequence"/>
</dbReference>
<organism evidence="1 2">
    <name type="scientific">Dyella monticola</name>
    <dbReference type="NCBI Taxonomy" id="1927958"/>
    <lineage>
        <taxon>Bacteria</taxon>
        <taxon>Pseudomonadati</taxon>
        <taxon>Pseudomonadota</taxon>
        <taxon>Gammaproteobacteria</taxon>
        <taxon>Lysobacterales</taxon>
        <taxon>Rhodanobacteraceae</taxon>
        <taxon>Dyella</taxon>
    </lineage>
</organism>
<evidence type="ECO:0000313" key="2">
    <source>
        <dbReference type="Proteomes" id="UP000254258"/>
    </source>
</evidence>
<protein>
    <submittedName>
        <fullName evidence="1">Uncharacterized protein</fullName>
    </submittedName>
</protein>
<keyword evidence="2" id="KW-1185">Reference proteome</keyword>